<dbReference type="PANTHER" id="PTHR47786">
    <property type="entry name" value="ALPHA-1,4-GLUCAN:MALTOSE-1-PHOSPHATE MALTOSYLTRANSFERASE"/>
    <property type="match status" value="1"/>
</dbReference>
<dbReference type="GeneID" id="14871593"/>
<proteinExistence type="predicted"/>
<protein>
    <submittedName>
        <fullName evidence="1">Uncharacterized protein</fullName>
    </submittedName>
</protein>
<name>F4PY59_CACFS</name>
<sequence>MPGLRFFWWGDFEGYQYQLDVHLRREESEPAIGTVQGFYQNLTAIVSNPVFKYGDFEYLNVTGSSDSSQLIAYKWSYQGEKRLCVFNFSGQSGSGSIILSDAQPVNGNDTIPVTDLLSDTTYYRSASEMRSQGLFVVVNTWYGQIFTY</sequence>
<dbReference type="PANTHER" id="PTHR47786:SF2">
    <property type="entry name" value="GLYCOSYL HYDROLASE FAMILY 13 CATALYTIC DOMAIN-CONTAINING PROTEIN"/>
    <property type="match status" value="1"/>
</dbReference>
<dbReference type="KEGG" id="dfa:DFA_00297"/>
<dbReference type="OrthoDB" id="1740265at2759"/>
<dbReference type="AlphaFoldDB" id="F4PY59"/>
<organism evidence="1 2">
    <name type="scientific">Cavenderia fasciculata</name>
    <name type="common">Slime mold</name>
    <name type="synonym">Dictyostelium fasciculatum</name>
    <dbReference type="NCBI Taxonomy" id="261658"/>
    <lineage>
        <taxon>Eukaryota</taxon>
        <taxon>Amoebozoa</taxon>
        <taxon>Evosea</taxon>
        <taxon>Eumycetozoa</taxon>
        <taxon>Dictyostelia</taxon>
        <taxon>Acytosteliales</taxon>
        <taxon>Cavenderiaceae</taxon>
        <taxon>Cavenderia</taxon>
    </lineage>
</organism>
<gene>
    <name evidence="1" type="ORF">DFA_00297</name>
</gene>
<evidence type="ECO:0000313" key="1">
    <source>
        <dbReference type="EMBL" id="EGG19719.1"/>
    </source>
</evidence>
<reference evidence="2" key="1">
    <citation type="journal article" date="2011" name="Genome Res.">
        <title>Phylogeny-wide analysis of social amoeba genomes highlights ancient origins for complex intercellular communication.</title>
        <authorList>
            <person name="Heidel A.J."/>
            <person name="Lawal H.M."/>
            <person name="Felder M."/>
            <person name="Schilde C."/>
            <person name="Helps N.R."/>
            <person name="Tunggal B."/>
            <person name="Rivero F."/>
            <person name="John U."/>
            <person name="Schleicher M."/>
            <person name="Eichinger L."/>
            <person name="Platzer M."/>
            <person name="Noegel A.A."/>
            <person name="Schaap P."/>
            <person name="Gloeckner G."/>
        </authorList>
    </citation>
    <scope>NUCLEOTIDE SEQUENCE [LARGE SCALE GENOMIC DNA]</scope>
    <source>
        <strain evidence="2">SH3</strain>
    </source>
</reference>
<dbReference type="Proteomes" id="UP000007797">
    <property type="component" value="Unassembled WGS sequence"/>
</dbReference>
<evidence type="ECO:0000313" key="2">
    <source>
        <dbReference type="Proteomes" id="UP000007797"/>
    </source>
</evidence>
<dbReference type="RefSeq" id="XP_004358013.1">
    <property type="nucleotide sequence ID" value="XM_004357956.1"/>
</dbReference>
<keyword evidence="2" id="KW-1185">Reference proteome</keyword>
<accession>F4PY59</accession>
<dbReference type="EMBL" id="GL883014">
    <property type="protein sequence ID" value="EGG19719.1"/>
    <property type="molecule type" value="Genomic_DNA"/>
</dbReference>